<evidence type="ECO:0000256" key="13">
    <source>
        <dbReference type="ARBA" id="ARBA00023237"/>
    </source>
</evidence>
<dbReference type="Pfam" id="PF07660">
    <property type="entry name" value="STN"/>
    <property type="match status" value="1"/>
</dbReference>
<dbReference type="EMBL" id="CP000115">
    <property type="protein sequence ID" value="ABA06131.1"/>
    <property type="molecule type" value="Genomic_DNA"/>
</dbReference>
<dbReference type="InterPro" id="IPR011662">
    <property type="entry name" value="Secretin/TonB_short_N"/>
</dbReference>
<evidence type="ECO:0000259" key="16">
    <source>
        <dbReference type="SMART" id="SM00965"/>
    </source>
</evidence>
<accession>Q3SNL0</accession>
<protein>
    <submittedName>
        <fullName evidence="17">TonB-dependent siderophore receptor</fullName>
    </submittedName>
</protein>
<gene>
    <name evidence="17" type="ordered locus">Nwi_2881</name>
</gene>
<evidence type="ECO:0000256" key="15">
    <source>
        <dbReference type="RuleBase" id="RU003357"/>
    </source>
</evidence>
<evidence type="ECO:0000256" key="6">
    <source>
        <dbReference type="ARBA" id="ARBA00022692"/>
    </source>
</evidence>
<proteinExistence type="inferred from homology"/>
<name>Q3SNL0_NITWN</name>
<dbReference type="FunFam" id="2.40.170.20:FF:000005">
    <property type="entry name" value="TonB-dependent siderophore receptor"/>
    <property type="match status" value="1"/>
</dbReference>
<evidence type="ECO:0000256" key="5">
    <source>
        <dbReference type="ARBA" id="ARBA00022496"/>
    </source>
</evidence>
<evidence type="ECO:0000256" key="7">
    <source>
        <dbReference type="ARBA" id="ARBA00022729"/>
    </source>
</evidence>
<dbReference type="NCBIfam" id="TIGR01783">
    <property type="entry name" value="TonB-siderophor"/>
    <property type="match status" value="1"/>
</dbReference>
<dbReference type="GO" id="GO:0015891">
    <property type="term" value="P:siderophore transport"/>
    <property type="evidence" value="ECO:0007669"/>
    <property type="project" value="InterPro"/>
</dbReference>
<dbReference type="CDD" id="cd01347">
    <property type="entry name" value="ligand_gated_channel"/>
    <property type="match status" value="1"/>
</dbReference>
<dbReference type="SMART" id="SM00965">
    <property type="entry name" value="STN"/>
    <property type="match status" value="1"/>
</dbReference>
<dbReference type="Proteomes" id="UP000002531">
    <property type="component" value="Chromosome"/>
</dbReference>
<evidence type="ECO:0000256" key="12">
    <source>
        <dbReference type="ARBA" id="ARBA00023170"/>
    </source>
</evidence>
<dbReference type="GO" id="GO:0038023">
    <property type="term" value="F:signaling receptor activity"/>
    <property type="evidence" value="ECO:0007669"/>
    <property type="project" value="InterPro"/>
</dbReference>
<dbReference type="Pfam" id="PF07715">
    <property type="entry name" value="Plug"/>
    <property type="match status" value="1"/>
</dbReference>
<dbReference type="PANTHER" id="PTHR32552">
    <property type="entry name" value="FERRICHROME IRON RECEPTOR-RELATED"/>
    <property type="match status" value="1"/>
</dbReference>
<keyword evidence="9" id="KW-0406">Ion transport</keyword>
<dbReference type="eggNOG" id="COG4773">
    <property type="taxonomic scope" value="Bacteria"/>
</dbReference>
<evidence type="ECO:0000313" key="18">
    <source>
        <dbReference type="Proteomes" id="UP000002531"/>
    </source>
</evidence>
<comment type="similarity">
    <text evidence="2 14 15">Belongs to the TonB-dependent receptor family.</text>
</comment>
<dbReference type="InterPro" id="IPR039426">
    <property type="entry name" value="TonB-dep_rcpt-like"/>
</dbReference>
<reference evidence="17 18" key="1">
    <citation type="journal article" date="2006" name="Appl. Environ. Microbiol.">
        <title>Genome sequence of the chemolithoautotrophic nitrite-oxidizing bacterium Nitrobacter winogradskyi Nb-255.</title>
        <authorList>
            <person name="Starkenburg S.R."/>
            <person name="Chain P.S."/>
            <person name="Sayavedra-Soto L.A."/>
            <person name="Hauser L."/>
            <person name="Land M.L."/>
            <person name="Larimer F.W."/>
            <person name="Malfatti S.A."/>
            <person name="Klotz M.G."/>
            <person name="Bottomley P.J."/>
            <person name="Arp D.J."/>
            <person name="Hickey W.J."/>
        </authorList>
    </citation>
    <scope>NUCLEOTIDE SEQUENCE [LARGE SCALE GENOMIC DNA]</scope>
    <source>
        <strain evidence="18">ATCC 25391 / DSM 10237 / CIP 104748 / NCIMB 11846 / Nb-255</strain>
    </source>
</reference>
<evidence type="ECO:0000256" key="3">
    <source>
        <dbReference type="ARBA" id="ARBA00022448"/>
    </source>
</evidence>
<dbReference type="GO" id="GO:0015344">
    <property type="term" value="F:siderophore uptake transmembrane transporter activity"/>
    <property type="evidence" value="ECO:0007669"/>
    <property type="project" value="TreeGrafter"/>
</dbReference>
<dbReference type="InterPro" id="IPR036942">
    <property type="entry name" value="Beta-barrel_TonB_sf"/>
</dbReference>
<dbReference type="HOGENOM" id="CLU_008287_9_0_5"/>
<keyword evidence="11 14" id="KW-0472">Membrane</keyword>
<evidence type="ECO:0000256" key="4">
    <source>
        <dbReference type="ARBA" id="ARBA00022452"/>
    </source>
</evidence>
<evidence type="ECO:0000256" key="11">
    <source>
        <dbReference type="ARBA" id="ARBA00023136"/>
    </source>
</evidence>
<evidence type="ECO:0000256" key="10">
    <source>
        <dbReference type="ARBA" id="ARBA00023077"/>
    </source>
</evidence>
<evidence type="ECO:0000313" key="17">
    <source>
        <dbReference type="EMBL" id="ABA06131.1"/>
    </source>
</evidence>
<dbReference type="RefSeq" id="WP_011316061.1">
    <property type="nucleotide sequence ID" value="NC_007406.1"/>
</dbReference>
<keyword evidence="3 14" id="KW-0813">Transport</keyword>
<evidence type="ECO:0000256" key="8">
    <source>
        <dbReference type="ARBA" id="ARBA00023004"/>
    </source>
</evidence>
<keyword evidence="5" id="KW-0410">Iron transport</keyword>
<sequence>MAFRLEAVKNKQGTPFTAGSLRRITSWLLASTILCCAGVGLSSPSLAQQPAPAPASAQSRAVQFSIPAQPLPAALDAFIRASGWQVGYSTRLTDGHRSTAVNGAMPPAQALRMLLAGTGINVSLTGANTATLVGPNSAAAGGAAPAGAIALDTIDIQGETAWGPVNGFVASRSATATKTDTPILEVPQSISVVTRDQIETRRNQTLNETLQYTPGVLAERTGQQQFAPRFQVRGFSADGFNGAIYLNGLRGATNWSDIEPYGLERIEVMRGPASVLYGQGQPSGVIALVTKRPSEKPIHEFQLQGGSFEQRSGAFDFGGPVTEDGKLLYRFTGLLREGGNGIDFSNDKRAFLSGALTWRPTAETEITAYSLHQRNQGRWNFGLPARGTVLPNPNGRIPVTRFIGEPDTYNRTEMTVAGYNLQHHVTDSLTFRQNVQYSRESWERRDVNPTSVGADLRTVNRRAESRHVTRDTFAIDNHAELKAMTGPLQHTVLFGVDHRRGKTAVLGNYGTVGPIDVFAPVYGSPVVWSTTDQYAERQPENFIGVYVQDQIKLDQWILTLGGRHDWADTSIVDIIGGSVTDQNNRAFTKRAGLGYEFDSGVVPYVSYAESFTPLSGRTFDGSPLRPETGVQYEAGIKYQPRDMNLRITAAVYDLQRQNVTTADLANPGFSIQIGEVTSRGFEFEAVASLTSNLNLTAAYAYNDARVTQSNDANLGKRPVTTPPHLASLWADYTIREGALNGLGFGGGIRYVSASAGDFLNTFEAPAYTVVDAMARYDIDNWRFSLNVSNLFDNQYVVGCFSLVQCNVGRVRTVLGRVSYRW</sequence>
<evidence type="ECO:0000256" key="1">
    <source>
        <dbReference type="ARBA" id="ARBA00004571"/>
    </source>
</evidence>
<keyword evidence="4 14" id="KW-1134">Transmembrane beta strand</keyword>
<keyword evidence="18" id="KW-1185">Reference proteome</keyword>
<dbReference type="SUPFAM" id="SSF56935">
    <property type="entry name" value="Porins"/>
    <property type="match status" value="1"/>
</dbReference>
<feature type="domain" description="Secretin/TonB short N-terminal" evidence="16">
    <location>
        <begin position="84"/>
        <end position="135"/>
    </location>
</feature>
<keyword evidence="12 17" id="KW-0675">Receptor</keyword>
<evidence type="ECO:0000256" key="2">
    <source>
        <dbReference type="ARBA" id="ARBA00009810"/>
    </source>
</evidence>
<keyword evidence="10 15" id="KW-0798">TonB box</keyword>
<dbReference type="InterPro" id="IPR010105">
    <property type="entry name" value="TonB_sidphr_rcpt"/>
</dbReference>
<dbReference type="PANTHER" id="PTHR32552:SF68">
    <property type="entry name" value="FERRICHROME OUTER MEMBRANE TRANSPORTER_PHAGE RECEPTOR"/>
    <property type="match status" value="1"/>
</dbReference>
<keyword evidence="7" id="KW-0732">Signal</keyword>
<evidence type="ECO:0000256" key="9">
    <source>
        <dbReference type="ARBA" id="ARBA00023065"/>
    </source>
</evidence>
<dbReference type="AlphaFoldDB" id="Q3SNL0"/>
<keyword evidence="8" id="KW-0408">Iron</keyword>
<keyword evidence="6 14" id="KW-0812">Transmembrane</keyword>
<dbReference type="OrthoDB" id="9760333at2"/>
<keyword evidence="13 14" id="KW-0998">Cell outer membrane</keyword>
<dbReference type="InterPro" id="IPR000531">
    <property type="entry name" value="Beta-barrel_TonB"/>
</dbReference>
<dbReference type="InterPro" id="IPR012910">
    <property type="entry name" value="Plug_dom"/>
</dbReference>
<evidence type="ECO:0000256" key="14">
    <source>
        <dbReference type="PROSITE-ProRule" id="PRU01360"/>
    </source>
</evidence>
<organism evidence="17 18">
    <name type="scientific">Nitrobacter winogradskyi (strain ATCC 25391 / DSM 10237 / CIP 104748 / NCIMB 11846 / Nb-255)</name>
    <dbReference type="NCBI Taxonomy" id="323098"/>
    <lineage>
        <taxon>Bacteria</taxon>
        <taxon>Pseudomonadati</taxon>
        <taxon>Pseudomonadota</taxon>
        <taxon>Alphaproteobacteria</taxon>
        <taxon>Hyphomicrobiales</taxon>
        <taxon>Nitrobacteraceae</taxon>
        <taxon>Nitrobacter</taxon>
    </lineage>
</organism>
<dbReference type="GO" id="GO:0009279">
    <property type="term" value="C:cell outer membrane"/>
    <property type="evidence" value="ECO:0007669"/>
    <property type="project" value="UniProtKB-SubCell"/>
</dbReference>
<dbReference type="Gene3D" id="3.55.50.30">
    <property type="match status" value="1"/>
</dbReference>
<dbReference type="Gene3D" id="2.40.170.20">
    <property type="entry name" value="TonB-dependent receptor, beta-barrel domain"/>
    <property type="match status" value="1"/>
</dbReference>
<dbReference type="PROSITE" id="PS52016">
    <property type="entry name" value="TONB_DEPENDENT_REC_3"/>
    <property type="match status" value="1"/>
</dbReference>
<dbReference type="InterPro" id="IPR037066">
    <property type="entry name" value="Plug_dom_sf"/>
</dbReference>
<dbReference type="KEGG" id="nwi:Nwi_2881"/>
<comment type="subcellular location">
    <subcellularLocation>
        <location evidence="1 14">Cell outer membrane</location>
        <topology evidence="1 14">Multi-pass membrane protein</topology>
    </subcellularLocation>
</comment>
<dbReference type="Gene3D" id="2.170.130.10">
    <property type="entry name" value="TonB-dependent receptor, plug domain"/>
    <property type="match status" value="1"/>
</dbReference>
<dbReference type="FunFam" id="2.170.130.10:FF:000001">
    <property type="entry name" value="Catecholate siderophore TonB-dependent receptor"/>
    <property type="match status" value="1"/>
</dbReference>
<dbReference type="Pfam" id="PF00593">
    <property type="entry name" value="TonB_dep_Rec_b-barrel"/>
    <property type="match status" value="1"/>
</dbReference>
<dbReference type="STRING" id="323098.Nwi_2881"/>